<comment type="similarity">
    <text evidence="1">Belongs to the cystatin family.</text>
</comment>
<keyword evidence="3" id="KW-0646">Protease inhibitor</keyword>
<sequence>GVNYHLKLQLVESNCRKGSTVNSACSPAAGKVVQECDVVVYDRPWDKHRELTSVRCSPVADNKVRNRRDLLVGGQSPADPNDAGVKKAAKFAVSEIDRRSNSLFSSKLVVVKEAKTQVVAGTNYYLKLQLVETNCRKGTEVNSACNAAPGKVIQECDVVVYDRPWDKHRELTSVTCSPISDNSVHRQQRAVLVGGHSAQDKDSAEVQEMAHLAVEDINTKSNSEHKLALVEVLSAHTQVVSGVNYHLVLKIAETNCKKNSDAAPADCTPKEEGDYQQCDITIWSQPWLNKRQVTKSDCKPVAQAKKSTGEPESVDVSTPEVISAAKFSLRAIDRGSNSMYKHALLRVLDAKVQTVSGKKYFLTLEIGESECTKQHHKEDCSIREGNSLSDRCNVVVWDRPWLNKKEVVDVRCGLRTKRSIVSKPNNLNQIHRDMFEEFKTKYNKVYPDDKEHNRRFRIFRANLKKIQAFQENEQGTAVYGPNMFADLTANEFKQKYLGLKPGPVPKPSSHHMVAAKIPDITLPTDFDWREHNAVTPVKNQGQCGSCWAFSVTGNVEGQWAIKHGKLLSLSEQELVDCDKMDSGCNGGYMTQAYEAIENIGG</sequence>
<evidence type="ECO:0000259" key="9">
    <source>
        <dbReference type="SMART" id="SM00043"/>
    </source>
</evidence>
<proteinExistence type="inferred from homology"/>
<organism evidence="12">
    <name type="scientific">Homalodisca liturata</name>
    <dbReference type="NCBI Taxonomy" id="320908"/>
    <lineage>
        <taxon>Eukaryota</taxon>
        <taxon>Metazoa</taxon>
        <taxon>Ecdysozoa</taxon>
        <taxon>Arthropoda</taxon>
        <taxon>Hexapoda</taxon>
        <taxon>Insecta</taxon>
        <taxon>Pterygota</taxon>
        <taxon>Neoptera</taxon>
        <taxon>Paraneoptera</taxon>
        <taxon>Hemiptera</taxon>
        <taxon>Auchenorrhyncha</taxon>
        <taxon>Membracoidea</taxon>
        <taxon>Cicadellidae</taxon>
        <taxon>Cicadellinae</taxon>
        <taxon>Proconiini</taxon>
        <taxon>Homalodisca</taxon>
    </lineage>
</organism>
<keyword evidence="2" id="KW-0645">Protease</keyword>
<keyword evidence="8" id="KW-1015">Disulfide bond</keyword>
<evidence type="ECO:0008006" key="13">
    <source>
        <dbReference type="Google" id="ProtNLM"/>
    </source>
</evidence>
<evidence type="ECO:0000256" key="6">
    <source>
        <dbReference type="ARBA" id="ARBA00022807"/>
    </source>
</evidence>
<dbReference type="PANTHER" id="PTHR46186">
    <property type="entry name" value="CYSTATIN"/>
    <property type="match status" value="1"/>
</dbReference>
<feature type="domain" description="Peptidase C1A papain C-terminal" evidence="10">
    <location>
        <begin position="522"/>
        <end position="601"/>
    </location>
</feature>
<dbReference type="InterPro" id="IPR000169">
    <property type="entry name" value="Pept_cys_AS"/>
</dbReference>
<keyword evidence="5" id="KW-0378">Hydrolase</keyword>
<feature type="non-terminal residue" evidence="12">
    <location>
        <position position="601"/>
    </location>
</feature>
<dbReference type="InterPro" id="IPR018073">
    <property type="entry name" value="Prot_inh_cystat_CS"/>
</dbReference>
<protein>
    <recommendedName>
        <fullName evidence="13">Cysteine proteinase</fullName>
    </recommendedName>
</protein>
<dbReference type="CDD" id="cd02248">
    <property type="entry name" value="Peptidase_C1A"/>
    <property type="match status" value="1"/>
</dbReference>
<dbReference type="InterPro" id="IPR038765">
    <property type="entry name" value="Papain-like_cys_pep_sf"/>
</dbReference>
<evidence type="ECO:0000256" key="8">
    <source>
        <dbReference type="ARBA" id="ARBA00023157"/>
    </source>
</evidence>
<dbReference type="InterPro" id="IPR046350">
    <property type="entry name" value="Cystatin_sf"/>
</dbReference>
<dbReference type="Pfam" id="PF00031">
    <property type="entry name" value="Cystatin"/>
    <property type="match status" value="3"/>
</dbReference>
<dbReference type="PANTHER" id="PTHR46186:SF2">
    <property type="entry name" value="CYSTATIN"/>
    <property type="match status" value="1"/>
</dbReference>
<dbReference type="SUPFAM" id="SSF54001">
    <property type="entry name" value="Cysteine proteinases"/>
    <property type="match status" value="1"/>
</dbReference>
<reference evidence="12" key="1">
    <citation type="submission" date="2015-11" db="EMBL/GenBank/DDBJ databases">
        <title>De novo transcriptome assembly of four potential Pierce s Disease insect vectors from Arizona vineyards.</title>
        <authorList>
            <person name="Tassone E.E."/>
        </authorList>
    </citation>
    <scope>NUCLEOTIDE SEQUENCE</scope>
</reference>
<dbReference type="InterPro" id="IPR039417">
    <property type="entry name" value="Peptidase_C1A_papain-like"/>
</dbReference>
<dbReference type="PROSITE" id="PS00287">
    <property type="entry name" value="CYSTATIN"/>
    <property type="match status" value="3"/>
</dbReference>
<evidence type="ECO:0000256" key="3">
    <source>
        <dbReference type="ARBA" id="ARBA00022690"/>
    </source>
</evidence>
<accession>A0A1B6ISC4</accession>
<dbReference type="GO" id="GO:0006508">
    <property type="term" value="P:proteolysis"/>
    <property type="evidence" value="ECO:0007669"/>
    <property type="project" value="UniProtKB-KW"/>
</dbReference>
<dbReference type="GO" id="GO:0008234">
    <property type="term" value="F:cysteine-type peptidase activity"/>
    <property type="evidence" value="ECO:0007669"/>
    <property type="project" value="UniProtKB-KW"/>
</dbReference>
<dbReference type="InterPro" id="IPR000010">
    <property type="entry name" value="Cystatin_dom"/>
</dbReference>
<evidence type="ECO:0000256" key="1">
    <source>
        <dbReference type="ARBA" id="ARBA00009403"/>
    </source>
</evidence>
<dbReference type="GO" id="GO:0004869">
    <property type="term" value="F:cysteine-type endopeptidase inhibitor activity"/>
    <property type="evidence" value="ECO:0007669"/>
    <property type="project" value="UniProtKB-KW"/>
</dbReference>
<feature type="non-terminal residue" evidence="12">
    <location>
        <position position="1"/>
    </location>
</feature>
<keyword evidence="7" id="KW-0865">Zymogen</keyword>
<dbReference type="PROSITE" id="PS00139">
    <property type="entry name" value="THIOL_PROTEASE_CYS"/>
    <property type="match status" value="1"/>
</dbReference>
<dbReference type="SMART" id="SM00043">
    <property type="entry name" value="CY"/>
    <property type="match status" value="3"/>
</dbReference>
<feature type="domain" description="Cystatin" evidence="9">
    <location>
        <begin position="306"/>
        <end position="413"/>
    </location>
</feature>
<gene>
    <name evidence="12" type="ORF">g.42682</name>
</gene>
<keyword evidence="4" id="KW-0789">Thiol protease inhibitor</keyword>
<dbReference type="GO" id="GO:0031982">
    <property type="term" value="C:vesicle"/>
    <property type="evidence" value="ECO:0007669"/>
    <property type="project" value="TreeGrafter"/>
</dbReference>
<dbReference type="GO" id="GO:0005737">
    <property type="term" value="C:cytoplasm"/>
    <property type="evidence" value="ECO:0007669"/>
    <property type="project" value="TreeGrafter"/>
</dbReference>
<evidence type="ECO:0000256" key="5">
    <source>
        <dbReference type="ARBA" id="ARBA00022801"/>
    </source>
</evidence>
<dbReference type="Gene3D" id="3.90.70.10">
    <property type="entry name" value="Cysteine proteinases"/>
    <property type="match status" value="1"/>
</dbReference>
<dbReference type="Gene3D" id="3.10.450.10">
    <property type="match status" value="4"/>
</dbReference>
<evidence type="ECO:0000313" key="12">
    <source>
        <dbReference type="EMBL" id="JAS89797.1"/>
    </source>
</evidence>
<dbReference type="Pfam" id="PF08246">
    <property type="entry name" value="Inhibitor_I29"/>
    <property type="match status" value="1"/>
</dbReference>
<evidence type="ECO:0000256" key="2">
    <source>
        <dbReference type="ARBA" id="ARBA00022670"/>
    </source>
</evidence>
<dbReference type="SUPFAM" id="SSF54403">
    <property type="entry name" value="Cystatin/monellin"/>
    <property type="match status" value="4"/>
</dbReference>
<evidence type="ECO:0000256" key="4">
    <source>
        <dbReference type="ARBA" id="ARBA00022704"/>
    </source>
</evidence>
<dbReference type="AlphaFoldDB" id="A0A1B6ISC4"/>
<dbReference type="FunFam" id="3.10.450.10:FF:000004">
    <property type="entry name" value="Cystatin C"/>
    <property type="match status" value="3"/>
</dbReference>
<dbReference type="InterPro" id="IPR013201">
    <property type="entry name" value="Prot_inhib_I29"/>
</dbReference>
<name>A0A1B6ISC4_9HEMI</name>
<evidence type="ECO:0000259" key="11">
    <source>
        <dbReference type="SMART" id="SM00848"/>
    </source>
</evidence>
<feature type="domain" description="Cathepsin propeptide inhibitor" evidence="11">
    <location>
        <begin position="435"/>
        <end position="492"/>
    </location>
</feature>
<dbReference type="Pfam" id="PF00112">
    <property type="entry name" value="Peptidase_C1"/>
    <property type="match status" value="1"/>
</dbReference>
<evidence type="ECO:0000259" key="10">
    <source>
        <dbReference type="SMART" id="SM00645"/>
    </source>
</evidence>
<dbReference type="CDD" id="cd00042">
    <property type="entry name" value="CY"/>
    <property type="match status" value="4"/>
</dbReference>
<feature type="domain" description="Cystatin" evidence="9">
    <location>
        <begin position="191"/>
        <end position="299"/>
    </location>
</feature>
<dbReference type="SMART" id="SM00645">
    <property type="entry name" value="Pept_C1"/>
    <property type="match status" value="1"/>
</dbReference>
<dbReference type="EMBL" id="GECU01017909">
    <property type="protein sequence ID" value="JAS89797.1"/>
    <property type="molecule type" value="Transcribed_RNA"/>
</dbReference>
<feature type="domain" description="Cystatin" evidence="9">
    <location>
        <begin position="70"/>
        <end position="177"/>
    </location>
</feature>
<dbReference type="GO" id="GO:0005615">
    <property type="term" value="C:extracellular space"/>
    <property type="evidence" value="ECO:0007669"/>
    <property type="project" value="TreeGrafter"/>
</dbReference>
<dbReference type="SMART" id="SM00848">
    <property type="entry name" value="Inhibitor_I29"/>
    <property type="match status" value="1"/>
</dbReference>
<evidence type="ECO:0000256" key="7">
    <source>
        <dbReference type="ARBA" id="ARBA00023145"/>
    </source>
</evidence>
<dbReference type="InterPro" id="IPR000668">
    <property type="entry name" value="Peptidase_C1A_C"/>
</dbReference>
<keyword evidence="6" id="KW-0788">Thiol protease</keyword>